<keyword evidence="9" id="KW-0539">Nucleus</keyword>
<comment type="similarity">
    <text evidence="4">Belongs to the TMEM43 family.</text>
</comment>
<evidence type="ECO:0000313" key="12">
    <source>
        <dbReference type="Proteomes" id="UP001195483"/>
    </source>
</evidence>
<comment type="caution">
    <text evidence="11">The sequence shown here is derived from an EMBL/GenBank/DDBJ whole genome shotgun (WGS) entry which is preliminary data.</text>
</comment>
<dbReference type="EMBL" id="JAEAOA010000379">
    <property type="protein sequence ID" value="KAK3593025.1"/>
    <property type="molecule type" value="Genomic_DNA"/>
</dbReference>
<gene>
    <name evidence="11" type="ORF">CHS0354_005389</name>
</gene>
<keyword evidence="6" id="KW-0256">Endoplasmic reticulum</keyword>
<evidence type="ECO:0000313" key="11">
    <source>
        <dbReference type="EMBL" id="KAK3593025.1"/>
    </source>
</evidence>
<evidence type="ECO:0000256" key="4">
    <source>
        <dbReference type="ARBA" id="ARBA00006627"/>
    </source>
</evidence>
<name>A0AAE0VXX0_9BIVA</name>
<keyword evidence="5 10" id="KW-0812">Transmembrane</keyword>
<evidence type="ECO:0000256" key="9">
    <source>
        <dbReference type="ARBA" id="ARBA00023242"/>
    </source>
</evidence>
<evidence type="ECO:0000256" key="2">
    <source>
        <dbReference type="ARBA" id="ARBA00004259"/>
    </source>
</evidence>
<dbReference type="GO" id="GO:0005789">
    <property type="term" value="C:endoplasmic reticulum membrane"/>
    <property type="evidence" value="ECO:0007669"/>
    <property type="project" value="UniProtKB-SubCell"/>
</dbReference>
<protein>
    <submittedName>
        <fullName evidence="11">Uncharacterized protein</fullName>
    </submittedName>
</protein>
<feature type="transmembrane region" description="Helical" evidence="10">
    <location>
        <begin position="20"/>
        <end position="42"/>
    </location>
</feature>
<reference evidence="11" key="3">
    <citation type="submission" date="2023-05" db="EMBL/GenBank/DDBJ databases">
        <authorList>
            <person name="Smith C.H."/>
        </authorList>
    </citation>
    <scope>NUCLEOTIDE SEQUENCE</scope>
    <source>
        <strain evidence="11">CHS0354</strain>
        <tissue evidence="11">Mantle</tissue>
    </source>
</reference>
<keyword evidence="7 10" id="KW-1133">Transmembrane helix</keyword>
<evidence type="ECO:0000256" key="8">
    <source>
        <dbReference type="ARBA" id="ARBA00023136"/>
    </source>
</evidence>
<evidence type="ECO:0000256" key="5">
    <source>
        <dbReference type="ARBA" id="ARBA00022692"/>
    </source>
</evidence>
<organism evidence="11 12">
    <name type="scientific">Potamilus streckersoni</name>
    <dbReference type="NCBI Taxonomy" id="2493646"/>
    <lineage>
        <taxon>Eukaryota</taxon>
        <taxon>Metazoa</taxon>
        <taxon>Spiralia</taxon>
        <taxon>Lophotrochozoa</taxon>
        <taxon>Mollusca</taxon>
        <taxon>Bivalvia</taxon>
        <taxon>Autobranchia</taxon>
        <taxon>Heteroconchia</taxon>
        <taxon>Palaeoheterodonta</taxon>
        <taxon>Unionida</taxon>
        <taxon>Unionoidea</taxon>
        <taxon>Unionidae</taxon>
        <taxon>Ambleminae</taxon>
        <taxon>Lampsilini</taxon>
        <taxon>Potamilus</taxon>
    </lineage>
</organism>
<dbReference type="AlphaFoldDB" id="A0AAE0VXX0"/>
<keyword evidence="8 10" id="KW-0472">Membrane</keyword>
<sequence>MESLRTGGSTRNPESSQQIGSFFLGILVGLALLALGFALLVWNESQAVKAFKSLDEGFNIVVSLKNIDEVNQDNKGKLVHLIGALSTDKPRNPPPKLLHDASIAPQASEIILLFVSTAIISAHEVLAVSKQL</sequence>
<evidence type="ECO:0000256" key="3">
    <source>
        <dbReference type="ARBA" id="ARBA00004586"/>
    </source>
</evidence>
<evidence type="ECO:0000256" key="7">
    <source>
        <dbReference type="ARBA" id="ARBA00022989"/>
    </source>
</evidence>
<comment type="subcellular location">
    <subcellularLocation>
        <location evidence="1">Endomembrane system</location>
        <topology evidence="1">Multi-pass membrane protein</topology>
    </subcellularLocation>
    <subcellularLocation>
        <location evidence="3">Endoplasmic reticulum membrane</location>
    </subcellularLocation>
    <subcellularLocation>
        <location evidence="2">Nucleus envelope</location>
    </subcellularLocation>
</comment>
<dbReference type="PANTHER" id="PTHR13416">
    <property type="match status" value="1"/>
</dbReference>
<dbReference type="GO" id="GO:0006629">
    <property type="term" value="P:lipid metabolic process"/>
    <property type="evidence" value="ECO:0007669"/>
    <property type="project" value="TreeGrafter"/>
</dbReference>
<dbReference type="Proteomes" id="UP001195483">
    <property type="component" value="Unassembled WGS sequence"/>
</dbReference>
<dbReference type="InterPro" id="IPR012430">
    <property type="entry name" value="TMEM43_fam"/>
</dbReference>
<reference evidence="11" key="2">
    <citation type="journal article" date="2021" name="Genome Biol. Evol.">
        <title>Developing a high-quality reference genome for a parasitic bivalve with doubly uniparental inheritance (Bivalvia: Unionida).</title>
        <authorList>
            <person name="Smith C.H."/>
        </authorList>
    </citation>
    <scope>NUCLEOTIDE SEQUENCE</scope>
    <source>
        <strain evidence="11">CHS0354</strain>
        <tissue evidence="11">Mantle</tissue>
    </source>
</reference>
<evidence type="ECO:0000256" key="10">
    <source>
        <dbReference type="SAM" id="Phobius"/>
    </source>
</evidence>
<accession>A0AAE0VXX0</accession>
<evidence type="ECO:0000256" key="6">
    <source>
        <dbReference type="ARBA" id="ARBA00022824"/>
    </source>
</evidence>
<proteinExistence type="inferred from homology"/>
<dbReference type="PANTHER" id="PTHR13416:SF2">
    <property type="entry name" value="TRANSMEMBRANE PROTEIN 43"/>
    <property type="match status" value="1"/>
</dbReference>
<dbReference type="GO" id="GO:0071763">
    <property type="term" value="P:nuclear membrane organization"/>
    <property type="evidence" value="ECO:0007669"/>
    <property type="project" value="TreeGrafter"/>
</dbReference>
<evidence type="ECO:0000256" key="1">
    <source>
        <dbReference type="ARBA" id="ARBA00004127"/>
    </source>
</evidence>
<keyword evidence="12" id="KW-1185">Reference proteome</keyword>
<dbReference type="GO" id="GO:0005637">
    <property type="term" value="C:nuclear inner membrane"/>
    <property type="evidence" value="ECO:0007669"/>
    <property type="project" value="TreeGrafter"/>
</dbReference>
<reference evidence="11" key="1">
    <citation type="journal article" date="2021" name="Genome Biol. Evol.">
        <title>A High-Quality Reference Genome for a Parasitic Bivalve with Doubly Uniparental Inheritance (Bivalvia: Unionida).</title>
        <authorList>
            <person name="Smith C.H."/>
        </authorList>
    </citation>
    <scope>NUCLEOTIDE SEQUENCE</scope>
    <source>
        <strain evidence="11">CHS0354</strain>
    </source>
</reference>